<dbReference type="CDD" id="cd10028">
    <property type="entry name" value="UDG-F2_TDG_MUG"/>
    <property type="match status" value="1"/>
</dbReference>
<dbReference type="PATRIC" id="fig|1316928.3.peg.3429"/>
<dbReference type="InterPro" id="IPR015637">
    <property type="entry name" value="MUG/TDG"/>
</dbReference>
<gene>
    <name evidence="5" type="ORF">GTC6_16977</name>
</gene>
<keyword evidence="1" id="KW-0227">DNA damage</keyword>
<dbReference type="SUPFAM" id="SSF52141">
    <property type="entry name" value="Uracil-DNA glycosylase-like"/>
    <property type="match status" value="1"/>
</dbReference>
<evidence type="ECO:0000313" key="6">
    <source>
        <dbReference type="Proteomes" id="UP000013569"/>
    </source>
</evidence>
<evidence type="ECO:0000256" key="3">
    <source>
        <dbReference type="ARBA" id="ARBA00023204"/>
    </source>
</evidence>
<dbReference type="GO" id="GO:0008263">
    <property type="term" value="F:pyrimidine-specific mismatch base pair DNA N-glycosylase activity"/>
    <property type="evidence" value="ECO:0007669"/>
    <property type="project" value="TreeGrafter"/>
</dbReference>
<dbReference type="InterPro" id="IPR005122">
    <property type="entry name" value="Uracil-DNA_glycosylase-like"/>
</dbReference>
<dbReference type="PANTHER" id="PTHR12159:SF9">
    <property type="entry name" value="G_T MISMATCH-SPECIFIC THYMINE DNA GLYCOSYLASE"/>
    <property type="match status" value="1"/>
</dbReference>
<dbReference type="InterPro" id="IPR036895">
    <property type="entry name" value="Uracil-DNA_glycosylase-like_sf"/>
</dbReference>
<dbReference type="EMBL" id="AQPW01000023">
    <property type="protein sequence ID" value="EON31549.1"/>
    <property type="molecule type" value="Genomic_DNA"/>
</dbReference>
<name>R7Y776_9ACTN</name>
<feature type="domain" description="Uracil-DNA glycosylase-like" evidence="4">
    <location>
        <begin position="17"/>
        <end position="183"/>
    </location>
</feature>
<dbReference type="Proteomes" id="UP000013569">
    <property type="component" value="Unassembled WGS sequence"/>
</dbReference>
<sequence>MGFTRAELLGYQDRTVDDLVGEGCKLLFVGINPGLWTAATGAHFARPGNRFYPALAKAGIVDHVIDASRGMSDADRALLLDRGVGITNVVPRATATAAELTVDELREGGRRLRERVRMIGPRVVAIAGITAYRSAFGRRDAVPGRQDETWDVGTGDGAELWVVPNPSGLNAHETVDSLAAAYRRAAVAAGVVEDLRSPRS</sequence>
<evidence type="ECO:0000313" key="5">
    <source>
        <dbReference type="EMBL" id="EON31549.1"/>
    </source>
</evidence>
<reference evidence="5 6" key="1">
    <citation type="journal article" date="2013" name="Genome Announc.">
        <title>Draft Genome Sequence of a Benzothiophene-Desulfurizing Bacterium, Gordona terrae Strain C-6.</title>
        <authorList>
            <person name="Wang W."/>
            <person name="Ma T."/>
            <person name="Ren Y."/>
            <person name="Li G."/>
        </authorList>
    </citation>
    <scope>NUCLEOTIDE SEQUENCE [LARGE SCALE GENOMIC DNA]</scope>
    <source>
        <strain evidence="5 6">C-6</strain>
    </source>
</reference>
<dbReference type="GO" id="GO:0006285">
    <property type="term" value="P:base-excision repair, AP site formation"/>
    <property type="evidence" value="ECO:0007669"/>
    <property type="project" value="InterPro"/>
</dbReference>
<accession>R7Y776</accession>
<evidence type="ECO:0000256" key="1">
    <source>
        <dbReference type="ARBA" id="ARBA00022763"/>
    </source>
</evidence>
<dbReference type="GO" id="GO:0004844">
    <property type="term" value="F:uracil DNA N-glycosylase activity"/>
    <property type="evidence" value="ECO:0007669"/>
    <property type="project" value="TreeGrafter"/>
</dbReference>
<proteinExistence type="predicted"/>
<dbReference type="RefSeq" id="WP_010843797.1">
    <property type="nucleotide sequence ID" value="NZ_AQPW01000023.1"/>
</dbReference>
<dbReference type="PANTHER" id="PTHR12159">
    <property type="entry name" value="G/T AND G/U MISMATCH-SPECIFIC DNA GLYCOSYLASE"/>
    <property type="match status" value="1"/>
</dbReference>
<dbReference type="SMART" id="SM00987">
    <property type="entry name" value="UreE_C"/>
    <property type="match status" value="1"/>
</dbReference>
<evidence type="ECO:0000259" key="4">
    <source>
        <dbReference type="SMART" id="SM00986"/>
    </source>
</evidence>
<dbReference type="Pfam" id="PF03167">
    <property type="entry name" value="UDG"/>
    <property type="match status" value="1"/>
</dbReference>
<evidence type="ECO:0000256" key="2">
    <source>
        <dbReference type="ARBA" id="ARBA00022801"/>
    </source>
</evidence>
<dbReference type="Gene3D" id="3.40.470.10">
    <property type="entry name" value="Uracil-DNA glycosylase-like domain"/>
    <property type="match status" value="1"/>
</dbReference>
<keyword evidence="3" id="KW-0234">DNA repair</keyword>
<dbReference type="OrthoDB" id="9799921at2"/>
<protein>
    <submittedName>
        <fullName evidence="5">G:T/U mismatch-specific DNA glycosylase</fullName>
    </submittedName>
</protein>
<dbReference type="AlphaFoldDB" id="R7Y776"/>
<keyword evidence="2" id="KW-0378">Hydrolase</keyword>
<organism evidence="5 6">
    <name type="scientific">Gordonia terrae C-6</name>
    <dbReference type="NCBI Taxonomy" id="1316928"/>
    <lineage>
        <taxon>Bacteria</taxon>
        <taxon>Bacillati</taxon>
        <taxon>Actinomycetota</taxon>
        <taxon>Actinomycetes</taxon>
        <taxon>Mycobacteriales</taxon>
        <taxon>Gordoniaceae</taxon>
        <taxon>Gordonia</taxon>
    </lineage>
</organism>
<comment type="caution">
    <text evidence="5">The sequence shown here is derived from an EMBL/GenBank/DDBJ whole genome shotgun (WGS) entry which is preliminary data.</text>
</comment>
<dbReference type="SMART" id="SM00986">
    <property type="entry name" value="UDG"/>
    <property type="match status" value="1"/>
</dbReference>